<dbReference type="PANTHER" id="PTHR43267:SF1">
    <property type="entry name" value="TRNA THREONYLCARBAMOYLADENOSINE DEHYDRATASE"/>
    <property type="match status" value="1"/>
</dbReference>
<dbReference type="InterPro" id="IPR000594">
    <property type="entry name" value="ThiF_NAD_FAD-bd"/>
</dbReference>
<evidence type="ECO:0000313" key="3">
    <source>
        <dbReference type="Proteomes" id="UP000494216"/>
    </source>
</evidence>
<evidence type="ECO:0000259" key="1">
    <source>
        <dbReference type="Pfam" id="PF00899"/>
    </source>
</evidence>
<dbReference type="AlphaFoldDB" id="A0A8S0Y9S5"/>
<accession>A0A8S0Y9S5</accession>
<protein>
    <recommendedName>
        <fullName evidence="1">THIF-type NAD/FAD binding fold domain-containing protein</fullName>
    </recommendedName>
</protein>
<name>A0A8S0Y9S5_9GAMM</name>
<keyword evidence="3" id="KW-1185">Reference proteome</keyword>
<dbReference type="PANTHER" id="PTHR43267">
    <property type="entry name" value="TRNA THREONYLCARBAMOYLADENOSINE DEHYDRATASE"/>
    <property type="match status" value="1"/>
</dbReference>
<dbReference type="Pfam" id="PF00899">
    <property type="entry name" value="ThiF"/>
    <property type="match status" value="1"/>
</dbReference>
<dbReference type="EMBL" id="CADCXN010000052">
    <property type="protein sequence ID" value="CAA9890571.1"/>
    <property type="molecule type" value="Genomic_DNA"/>
</dbReference>
<dbReference type="SUPFAM" id="SSF69572">
    <property type="entry name" value="Activating enzymes of the ubiquitin-like proteins"/>
    <property type="match status" value="1"/>
</dbReference>
<dbReference type="InterPro" id="IPR045886">
    <property type="entry name" value="ThiF/MoeB/HesA"/>
</dbReference>
<dbReference type="GO" id="GO:0061503">
    <property type="term" value="F:tRNA threonylcarbamoyladenosine dehydratase"/>
    <property type="evidence" value="ECO:0007669"/>
    <property type="project" value="TreeGrafter"/>
</dbReference>
<dbReference type="RefSeq" id="WP_174625497.1">
    <property type="nucleotide sequence ID" value="NZ_CADCXN010000052.1"/>
</dbReference>
<feature type="domain" description="THIF-type NAD/FAD binding fold" evidence="1">
    <location>
        <begin position="13"/>
        <end position="266"/>
    </location>
</feature>
<dbReference type="CDD" id="cd01483">
    <property type="entry name" value="E1_enzyme_family"/>
    <property type="match status" value="1"/>
</dbReference>
<sequence length="293" mass="32279">MPLSQFNHHIAFSRNIGWITHHEQDILQSKRIAIAGLGGVGGNHLIALTRLGVGKFNISDFDRFELPNFNRQAGASISHLNRPKADVMAEMALDINPALAINKFPIGVNPDNLSQFLTDVDVYVDGLDFFAFSVREAIFAACAERGIPAITAAPLGMGAALLNFMPGQMTFEEYFQLQGKQESDKILHFLLGLSPAMLQHGYLVDMSAVDLLNHKGPSTPMACEICAGFAATQALKILLQRGPVLAAPWGLHFDAYRNKLAKTWRPWGNRNPLQRLFIALAKKQFMSKINNKG</sequence>
<comment type="caution">
    <text evidence="2">The sequence shown here is derived from an EMBL/GenBank/DDBJ whole genome shotgun (WGS) entry which is preliminary data.</text>
</comment>
<dbReference type="Gene3D" id="3.40.50.720">
    <property type="entry name" value="NAD(P)-binding Rossmann-like Domain"/>
    <property type="match status" value="1"/>
</dbReference>
<organism evidence="2 3">
    <name type="scientific">Candidatus Methylobacter favarea</name>
    <dbReference type="NCBI Taxonomy" id="2707345"/>
    <lineage>
        <taxon>Bacteria</taxon>
        <taxon>Pseudomonadati</taxon>
        <taxon>Pseudomonadota</taxon>
        <taxon>Gammaproteobacteria</taxon>
        <taxon>Methylococcales</taxon>
        <taxon>Methylococcaceae</taxon>
        <taxon>Methylobacter</taxon>
    </lineage>
</organism>
<dbReference type="GO" id="GO:0008641">
    <property type="term" value="F:ubiquitin-like modifier activating enzyme activity"/>
    <property type="evidence" value="ECO:0007669"/>
    <property type="project" value="InterPro"/>
</dbReference>
<gene>
    <name evidence="2" type="ORF">METHB2_240044</name>
</gene>
<dbReference type="NCBIfam" id="NF006077">
    <property type="entry name" value="PRK08223.1"/>
    <property type="match status" value="1"/>
</dbReference>
<dbReference type="GO" id="GO:0061504">
    <property type="term" value="P:cyclic threonylcarbamoyladenosine biosynthetic process"/>
    <property type="evidence" value="ECO:0007669"/>
    <property type="project" value="TreeGrafter"/>
</dbReference>
<dbReference type="Proteomes" id="UP000494216">
    <property type="component" value="Unassembled WGS sequence"/>
</dbReference>
<proteinExistence type="predicted"/>
<reference evidence="2 3" key="1">
    <citation type="submission" date="2020-02" db="EMBL/GenBank/DDBJ databases">
        <authorList>
            <person name="Hogendoorn C."/>
        </authorList>
    </citation>
    <scope>NUCLEOTIDE SEQUENCE [LARGE SCALE GENOMIC DNA]</scope>
    <source>
        <strain evidence="2">METHB21</strain>
    </source>
</reference>
<dbReference type="InterPro" id="IPR035985">
    <property type="entry name" value="Ubiquitin-activating_enz"/>
</dbReference>
<evidence type="ECO:0000313" key="2">
    <source>
        <dbReference type="EMBL" id="CAA9890571.1"/>
    </source>
</evidence>